<dbReference type="InterPro" id="IPR004568">
    <property type="entry name" value="Ppantetheine-prot_Trfase_dom"/>
</dbReference>
<comment type="caution">
    <text evidence="5">The sequence shown here is derived from an EMBL/GenBank/DDBJ whole genome shotgun (WGS) entry which is preliminary data.</text>
</comment>
<name>A0ABW5TR29_9SPHI</name>
<gene>
    <name evidence="5" type="ORF">ACFSSE_08225</name>
</gene>
<feature type="domain" description="4'-phosphopantetheinyl transferase" evidence="4">
    <location>
        <begin position="12"/>
        <end position="94"/>
    </location>
</feature>
<dbReference type="Proteomes" id="UP001597546">
    <property type="component" value="Unassembled WGS sequence"/>
</dbReference>
<proteinExistence type="predicted"/>
<dbReference type="Gene3D" id="3.90.470.20">
    <property type="entry name" value="4'-phosphopantetheinyl transferase domain"/>
    <property type="match status" value="1"/>
</dbReference>
<dbReference type="RefSeq" id="WP_379045761.1">
    <property type="nucleotide sequence ID" value="NZ_JBHSKW010000056.1"/>
</dbReference>
<keyword evidence="2" id="KW-0479">Metal-binding</keyword>
<accession>A0ABW5TR29</accession>
<evidence type="ECO:0000313" key="6">
    <source>
        <dbReference type="Proteomes" id="UP001597546"/>
    </source>
</evidence>
<keyword evidence="1 5" id="KW-0808">Transferase</keyword>
<dbReference type="InterPro" id="IPR008278">
    <property type="entry name" value="4-PPantetheinyl_Trfase_dom"/>
</dbReference>
<evidence type="ECO:0000256" key="2">
    <source>
        <dbReference type="ARBA" id="ARBA00022723"/>
    </source>
</evidence>
<dbReference type="Pfam" id="PF01648">
    <property type="entry name" value="ACPS"/>
    <property type="match status" value="1"/>
</dbReference>
<evidence type="ECO:0000313" key="5">
    <source>
        <dbReference type="EMBL" id="MFD2731692.1"/>
    </source>
</evidence>
<dbReference type="NCBIfam" id="TIGR00556">
    <property type="entry name" value="pantethn_trn"/>
    <property type="match status" value="1"/>
</dbReference>
<evidence type="ECO:0000256" key="3">
    <source>
        <dbReference type="ARBA" id="ARBA00022842"/>
    </source>
</evidence>
<organism evidence="5 6">
    <name type="scientific">Pedobacter alpinus</name>
    <dbReference type="NCBI Taxonomy" id="1590643"/>
    <lineage>
        <taxon>Bacteria</taxon>
        <taxon>Pseudomonadati</taxon>
        <taxon>Bacteroidota</taxon>
        <taxon>Sphingobacteriia</taxon>
        <taxon>Sphingobacteriales</taxon>
        <taxon>Sphingobacteriaceae</taxon>
        <taxon>Pedobacter</taxon>
    </lineage>
</organism>
<dbReference type="GO" id="GO:0008897">
    <property type="term" value="F:holo-[acyl-carrier-protein] synthase activity"/>
    <property type="evidence" value="ECO:0007669"/>
    <property type="project" value="UniProtKB-EC"/>
</dbReference>
<dbReference type="InterPro" id="IPR037143">
    <property type="entry name" value="4-PPantetheinyl_Trfase_dom_sf"/>
</dbReference>
<reference evidence="6" key="1">
    <citation type="journal article" date="2019" name="Int. J. Syst. Evol. Microbiol.">
        <title>The Global Catalogue of Microorganisms (GCM) 10K type strain sequencing project: providing services to taxonomists for standard genome sequencing and annotation.</title>
        <authorList>
            <consortium name="The Broad Institute Genomics Platform"/>
            <consortium name="The Broad Institute Genome Sequencing Center for Infectious Disease"/>
            <person name="Wu L."/>
            <person name="Ma J."/>
        </authorList>
    </citation>
    <scope>NUCLEOTIDE SEQUENCE [LARGE SCALE GENOMIC DNA]</scope>
    <source>
        <strain evidence="6">KCTC 42456</strain>
    </source>
</reference>
<protein>
    <submittedName>
        <fullName evidence="5">Holo-ACP synthase</fullName>
        <ecNumber evidence="5">2.7.8.7</ecNumber>
    </submittedName>
</protein>
<dbReference type="EC" id="2.7.8.7" evidence="5"/>
<dbReference type="SUPFAM" id="SSF56214">
    <property type="entry name" value="4'-phosphopantetheinyl transferase"/>
    <property type="match status" value="1"/>
</dbReference>
<keyword evidence="3" id="KW-0460">Magnesium</keyword>
<dbReference type="EMBL" id="JBHULV010000024">
    <property type="protein sequence ID" value="MFD2731692.1"/>
    <property type="molecule type" value="Genomic_DNA"/>
</dbReference>
<sequence>MIKEIANQQDFAIGNDVVFLSNFMASYNPLFQKKVYTQKEIDYCEQFEENLLHYASTWAAKEAVYKAIKQLNPKPISFKKIEILRSKIGGIPSPVLPELYQNLNISLSISHDGDYVWAAAIVKK</sequence>
<evidence type="ECO:0000259" key="4">
    <source>
        <dbReference type="Pfam" id="PF01648"/>
    </source>
</evidence>
<evidence type="ECO:0000256" key="1">
    <source>
        <dbReference type="ARBA" id="ARBA00022679"/>
    </source>
</evidence>
<keyword evidence="6" id="KW-1185">Reference proteome</keyword>